<protein>
    <submittedName>
        <fullName evidence="9">Nuclease HARBI1</fullName>
    </submittedName>
</protein>
<dbReference type="GO" id="GO:0004518">
    <property type="term" value="F:nuclease activity"/>
    <property type="evidence" value="ECO:0007669"/>
    <property type="project" value="UniProtKB-KW"/>
</dbReference>
<dbReference type="Pfam" id="PF13359">
    <property type="entry name" value="DDE_Tnp_4"/>
    <property type="match status" value="1"/>
</dbReference>
<evidence type="ECO:0000256" key="1">
    <source>
        <dbReference type="ARBA" id="ARBA00001968"/>
    </source>
</evidence>
<comment type="subcellular location">
    <subcellularLocation>
        <location evidence="2">Nucleus</location>
    </subcellularLocation>
</comment>
<dbReference type="GO" id="GO:0046872">
    <property type="term" value="F:metal ion binding"/>
    <property type="evidence" value="ECO:0007669"/>
    <property type="project" value="UniProtKB-KW"/>
</dbReference>
<keyword evidence="4" id="KW-0540">Nuclease</keyword>
<proteinExistence type="inferred from homology"/>
<evidence type="ECO:0000256" key="2">
    <source>
        <dbReference type="ARBA" id="ARBA00004123"/>
    </source>
</evidence>
<sequence>MSSGDEHLYVCRKGFHAINVQGVVNSDLRFTNAVCKFPGSTHDAFILQSSFLPGYLTHLEDGGWLLGDSGYPLKEWLMTPINNPRPGQEERYNSAHCRTRNVVERAFGVLKARFRCLHKTGGSLPYHPQKCAKIIECAIRLHNLAIDHRVPLMEAVEPEVGNDEFMVPTVNNNMTASVIRGRLVQRF</sequence>
<dbReference type="EMBL" id="NEDP02003088">
    <property type="protein sequence ID" value="OWF49490.1"/>
    <property type="molecule type" value="Genomic_DNA"/>
</dbReference>
<keyword evidence="7" id="KW-0539">Nucleus</keyword>
<keyword evidence="6" id="KW-0378">Hydrolase</keyword>
<dbReference type="InterPro" id="IPR027806">
    <property type="entry name" value="HARBI1_dom"/>
</dbReference>
<evidence type="ECO:0000256" key="3">
    <source>
        <dbReference type="ARBA" id="ARBA00006958"/>
    </source>
</evidence>
<evidence type="ECO:0000313" key="9">
    <source>
        <dbReference type="EMBL" id="OWF49490.1"/>
    </source>
</evidence>
<feature type="domain" description="DDE Tnp4" evidence="8">
    <location>
        <begin position="6"/>
        <end position="143"/>
    </location>
</feature>
<gene>
    <name evidence="9" type="ORF">KP79_PYT25749</name>
</gene>
<keyword evidence="5" id="KW-0479">Metal-binding</keyword>
<organism evidence="9 10">
    <name type="scientific">Mizuhopecten yessoensis</name>
    <name type="common">Japanese scallop</name>
    <name type="synonym">Patinopecten yessoensis</name>
    <dbReference type="NCBI Taxonomy" id="6573"/>
    <lineage>
        <taxon>Eukaryota</taxon>
        <taxon>Metazoa</taxon>
        <taxon>Spiralia</taxon>
        <taxon>Lophotrochozoa</taxon>
        <taxon>Mollusca</taxon>
        <taxon>Bivalvia</taxon>
        <taxon>Autobranchia</taxon>
        <taxon>Pteriomorphia</taxon>
        <taxon>Pectinida</taxon>
        <taxon>Pectinoidea</taxon>
        <taxon>Pectinidae</taxon>
        <taxon>Mizuhopecten</taxon>
    </lineage>
</organism>
<dbReference type="GO" id="GO:0016787">
    <property type="term" value="F:hydrolase activity"/>
    <property type="evidence" value="ECO:0007669"/>
    <property type="project" value="UniProtKB-KW"/>
</dbReference>
<comment type="similarity">
    <text evidence="3">Belongs to the HARBI1 family.</text>
</comment>
<evidence type="ECO:0000259" key="8">
    <source>
        <dbReference type="Pfam" id="PF13359"/>
    </source>
</evidence>
<evidence type="ECO:0000313" key="10">
    <source>
        <dbReference type="Proteomes" id="UP000242188"/>
    </source>
</evidence>
<comment type="cofactor">
    <cofactor evidence="1">
        <name>a divalent metal cation</name>
        <dbReference type="ChEBI" id="CHEBI:60240"/>
    </cofactor>
</comment>
<dbReference type="InterPro" id="IPR045249">
    <property type="entry name" value="HARBI1-like"/>
</dbReference>
<dbReference type="AlphaFoldDB" id="A0A210QL82"/>
<evidence type="ECO:0000256" key="7">
    <source>
        <dbReference type="ARBA" id="ARBA00023242"/>
    </source>
</evidence>
<reference evidence="9 10" key="1">
    <citation type="journal article" date="2017" name="Nat. Ecol. Evol.">
        <title>Scallop genome provides insights into evolution of bilaterian karyotype and development.</title>
        <authorList>
            <person name="Wang S."/>
            <person name="Zhang J."/>
            <person name="Jiao W."/>
            <person name="Li J."/>
            <person name="Xun X."/>
            <person name="Sun Y."/>
            <person name="Guo X."/>
            <person name="Huan P."/>
            <person name="Dong B."/>
            <person name="Zhang L."/>
            <person name="Hu X."/>
            <person name="Sun X."/>
            <person name="Wang J."/>
            <person name="Zhao C."/>
            <person name="Wang Y."/>
            <person name="Wang D."/>
            <person name="Huang X."/>
            <person name="Wang R."/>
            <person name="Lv J."/>
            <person name="Li Y."/>
            <person name="Zhang Z."/>
            <person name="Liu B."/>
            <person name="Lu W."/>
            <person name="Hui Y."/>
            <person name="Liang J."/>
            <person name="Zhou Z."/>
            <person name="Hou R."/>
            <person name="Li X."/>
            <person name="Liu Y."/>
            <person name="Li H."/>
            <person name="Ning X."/>
            <person name="Lin Y."/>
            <person name="Zhao L."/>
            <person name="Xing Q."/>
            <person name="Dou J."/>
            <person name="Li Y."/>
            <person name="Mao J."/>
            <person name="Guo H."/>
            <person name="Dou H."/>
            <person name="Li T."/>
            <person name="Mu C."/>
            <person name="Jiang W."/>
            <person name="Fu Q."/>
            <person name="Fu X."/>
            <person name="Miao Y."/>
            <person name="Liu J."/>
            <person name="Yu Q."/>
            <person name="Li R."/>
            <person name="Liao H."/>
            <person name="Li X."/>
            <person name="Kong Y."/>
            <person name="Jiang Z."/>
            <person name="Chourrout D."/>
            <person name="Li R."/>
            <person name="Bao Z."/>
        </authorList>
    </citation>
    <scope>NUCLEOTIDE SEQUENCE [LARGE SCALE GENOMIC DNA]</scope>
    <source>
        <strain evidence="9 10">PY_sf001</strain>
    </source>
</reference>
<dbReference type="OrthoDB" id="6093795at2759"/>
<name>A0A210QL82_MIZYE</name>
<dbReference type="PANTHER" id="PTHR22930:SF267">
    <property type="entry name" value="NUCLEASE HARBI1-RELATED"/>
    <property type="match status" value="1"/>
</dbReference>
<dbReference type="PANTHER" id="PTHR22930">
    <property type="match status" value="1"/>
</dbReference>
<keyword evidence="10" id="KW-1185">Reference proteome</keyword>
<evidence type="ECO:0000256" key="4">
    <source>
        <dbReference type="ARBA" id="ARBA00022722"/>
    </source>
</evidence>
<comment type="caution">
    <text evidence="9">The sequence shown here is derived from an EMBL/GenBank/DDBJ whole genome shotgun (WGS) entry which is preliminary data.</text>
</comment>
<evidence type="ECO:0000256" key="6">
    <source>
        <dbReference type="ARBA" id="ARBA00022801"/>
    </source>
</evidence>
<dbReference type="GO" id="GO:0005634">
    <property type="term" value="C:nucleus"/>
    <property type="evidence" value="ECO:0007669"/>
    <property type="project" value="UniProtKB-SubCell"/>
</dbReference>
<dbReference type="Proteomes" id="UP000242188">
    <property type="component" value="Unassembled WGS sequence"/>
</dbReference>
<accession>A0A210QL82</accession>
<evidence type="ECO:0000256" key="5">
    <source>
        <dbReference type="ARBA" id="ARBA00022723"/>
    </source>
</evidence>